<dbReference type="SUPFAM" id="SSF58104">
    <property type="entry name" value="Methyl-accepting chemotaxis protein (MCP) signaling domain"/>
    <property type="match status" value="1"/>
</dbReference>
<feature type="transmembrane region" description="Helical" evidence="4">
    <location>
        <begin position="30"/>
        <end position="50"/>
    </location>
</feature>
<gene>
    <name evidence="7" type="ORF">N7E81_01820</name>
</gene>
<evidence type="ECO:0000259" key="5">
    <source>
        <dbReference type="PROSITE" id="PS50111"/>
    </source>
</evidence>
<dbReference type="PANTHER" id="PTHR32089">
    <property type="entry name" value="METHYL-ACCEPTING CHEMOTAXIS PROTEIN MCPB"/>
    <property type="match status" value="1"/>
</dbReference>
<dbReference type="Gene3D" id="3.30.450.20">
    <property type="entry name" value="PAS domain"/>
    <property type="match status" value="1"/>
</dbReference>
<keyword evidence="4" id="KW-1133">Transmembrane helix</keyword>
<dbReference type="Pfam" id="PF08448">
    <property type="entry name" value="PAS_4"/>
    <property type="match status" value="1"/>
</dbReference>
<dbReference type="EMBL" id="CP106735">
    <property type="protein sequence ID" value="UXX79842.1"/>
    <property type="molecule type" value="Genomic_DNA"/>
</dbReference>
<evidence type="ECO:0000313" key="8">
    <source>
        <dbReference type="Proteomes" id="UP001062165"/>
    </source>
</evidence>
<dbReference type="Proteomes" id="UP001062165">
    <property type="component" value="Chromosome"/>
</dbReference>
<dbReference type="InterPro" id="IPR003660">
    <property type="entry name" value="HAMP_dom"/>
</dbReference>
<dbReference type="NCBIfam" id="TIGR00229">
    <property type="entry name" value="sensory_box"/>
    <property type="match status" value="1"/>
</dbReference>
<dbReference type="SMART" id="SM00283">
    <property type="entry name" value="MA"/>
    <property type="match status" value="1"/>
</dbReference>
<proteinExistence type="inferred from homology"/>
<evidence type="ECO:0000313" key="7">
    <source>
        <dbReference type="EMBL" id="UXX79842.1"/>
    </source>
</evidence>
<sequence length="689" mass="74654">MSLIKRLVVDLCVLIVSIGSFGYALGAGLGIWSCCLYLGIGLINFGVVIVDFKVQFADPFSGIKSILSDQFSEKSLEELINMPSDFSQIAKQIPNRNHTRHIEMLAQKLGEGDLTYAALLHDEEEGTLKSLSELQDNFNAFISETNEVIDQAVSSGQLSVEISTVNKKGVFLDLTIGINSLLGSLINPLKEFNRIIHAMSSGDLTLRYELEAKGDILRMVNNLNLALDNIDGLLGQVSKHSKIIEESSGEMKTTSLEMNVSTEEIASAIAEMSEGARNQVFKVDQASELIDQILEASKDVGQKAENVNETAKSGVSRSKEGIEVVRQLGERMEQITEMSESTTHSINVLIDRSVQIERVLKVITEIAAQTNLLALNAAIEAAQAGDAGRGFSVVAEEIRVLAENSRKSAREIEALVAGVQKDTRSAANVIDTMIESIKGGKTDTHQAAVVFQEMFTSSNDAFIYSEEILAAVVGQIAQIKEVVTNTESVVVIAEQTASGAAEIAASASELSAGMGGYNEKAISLDGIAIELKEGLSMVKLSSNASTNTAIFKMKEAYEKEKYLLDALLNNMPDVIYFKDLQSRFVRNSKSHAEVFGVGSPEDLLGKTDIDFVGDSATQSYEDEQKIIKTGEPIINLIEKSDDGKGAVKFYSTTKLPLRDLNHEIVGTFGISRDVTETQQLLALQKVAAS</sequence>
<feature type="domain" description="HAMP" evidence="6">
    <location>
        <begin position="183"/>
        <end position="235"/>
    </location>
</feature>
<comment type="similarity">
    <text evidence="2">Belongs to the methyl-accepting chemotaxis (MCP) protein family.</text>
</comment>
<feature type="domain" description="Methyl-accepting transducer" evidence="5">
    <location>
        <begin position="254"/>
        <end position="490"/>
    </location>
</feature>
<dbReference type="Gene3D" id="1.10.287.950">
    <property type="entry name" value="Methyl-accepting chemotaxis protein"/>
    <property type="match status" value="1"/>
</dbReference>
<dbReference type="PROSITE" id="PS50885">
    <property type="entry name" value="HAMP"/>
    <property type="match status" value="1"/>
</dbReference>
<name>A0ABY6D104_9BACT</name>
<dbReference type="PROSITE" id="PS50111">
    <property type="entry name" value="CHEMOTAXIS_TRANSDUC_2"/>
    <property type="match status" value="1"/>
</dbReference>
<dbReference type="InterPro" id="IPR004089">
    <property type="entry name" value="MCPsignal_dom"/>
</dbReference>
<dbReference type="RefSeq" id="WP_263051573.1">
    <property type="nucleotide sequence ID" value="NZ_CP106735.1"/>
</dbReference>
<keyword evidence="1 3" id="KW-0807">Transducer</keyword>
<dbReference type="InterPro" id="IPR000014">
    <property type="entry name" value="PAS"/>
</dbReference>
<evidence type="ECO:0000256" key="1">
    <source>
        <dbReference type="ARBA" id="ARBA00023224"/>
    </source>
</evidence>
<evidence type="ECO:0000256" key="4">
    <source>
        <dbReference type="SAM" id="Phobius"/>
    </source>
</evidence>
<keyword evidence="4" id="KW-0472">Membrane</keyword>
<accession>A0ABY6D104</accession>
<evidence type="ECO:0000256" key="2">
    <source>
        <dbReference type="ARBA" id="ARBA00029447"/>
    </source>
</evidence>
<keyword evidence="8" id="KW-1185">Reference proteome</keyword>
<dbReference type="InterPro" id="IPR035965">
    <property type="entry name" value="PAS-like_dom_sf"/>
</dbReference>
<dbReference type="Pfam" id="PF18947">
    <property type="entry name" value="HAMP_2"/>
    <property type="match status" value="1"/>
</dbReference>
<protein>
    <submittedName>
        <fullName evidence="7">Methyl-accepting chemotaxis protein</fullName>
    </submittedName>
</protein>
<reference evidence="7" key="1">
    <citation type="submission" date="2022-10" db="EMBL/GenBank/DDBJ databases">
        <title>Comparative genomics and taxonomic characterization of three novel marine species of genus Reichenbachiella exhibiting antioxidant and polysaccharide degradation activities.</title>
        <authorList>
            <person name="Muhammad N."/>
            <person name="Lee Y.-J."/>
            <person name="Ko J."/>
            <person name="Kim S.-G."/>
        </authorList>
    </citation>
    <scope>NUCLEOTIDE SEQUENCE</scope>
    <source>
        <strain evidence="7">Wsw4-B4</strain>
    </source>
</reference>
<dbReference type="Gene3D" id="1.20.120.1530">
    <property type="match status" value="1"/>
</dbReference>
<dbReference type="InterPro" id="IPR013656">
    <property type="entry name" value="PAS_4"/>
</dbReference>
<dbReference type="Pfam" id="PF00015">
    <property type="entry name" value="MCPsignal"/>
    <property type="match status" value="1"/>
</dbReference>
<keyword evidence="4" id="KW-0812">Transmembrane</keyword>
<evidence type="ECO:0000259" key="6">
    <source>
        <dbReference type="PROSITE" id="PS50885"/>
    </source>
</evidence>
<organism evidence="7 8">
    <name type="scientific">Reichenbachiella carrageenanivorans</name>
    <dbReference type="NCBI Taxonomy" id="2979869"/>
    <lineage>
        <taxon>Bacteria</taxon>
        <taxon>Pseudomonadati</taxon>
        <taxon>Bacteroidota</taxon>
        <taxon>Cytophagia</taxon>
        <taxon>Cytophagales</taxon>
        <taxon>Reichenbachiellaceae</taxon>
        <taxon>Reichenbachiella</taxon>
    </lineage>
</organism>
<evidence type="ECO:0000256" key="3">
    <source>
        <dbReference type="PROSITE-ProRule" id="PRU00284"/>
    </source>
</evidence>
<dbReference type="SUPFAM" id="SSF55785">
    <property type="entry name" value="PYP-like sensor domain (PAS domain)"/>
    <property type="match status" value="1"/>
</dbReference>
<dbReference type="PANTHER" id="PTHR32089:SF112">
    <property type="entry name" value="LYSOZYME-LIKE PROTEIN-RELATED"/>
    <property type="match status" value="1"/>
</dbReference>